<accession>A0A7J7H1X1</accession>
<dbReference type="PANTHER" id="PTHR48044">
    <property type="entry name" value="GLYCOSYLTRANSFERASE"/>
    <property type="match status" value="1"/>
</dbReference>
<keyword evidence="3" id="KW-1185">Reference proteome</keyword>
<reference evidence="2 3" key="2">
    <citation type="submission" date="2020-07" db="EMBL/GenBank/DDBJ databases">
        <title>Genome assembly of wild tea tree DASZ reveals pedigree and selection history of tea varieties.</title>
        <authorList>
            <person name="Zhang W."/>
        </authorList>
    </citation>
    <scope>NUCLEOTIDE SEQUENCE [LARGE SCALE GENOMIC DNA]</scope>
    <source>
        <strain evidence="3">cv. G240</strain>
        <tissue evidence="2">Leaf</tissue>
    </source>
</reference>
<proteinExistence type="predicted"/>
<name>A0A7J7H1X1_CAMSI</name>
<sequence>MHRAKQNPLKTPPSNNVRPKQLHKRAEKKNMTFIHSSNPPQEFNEIVLIKSFIDLEGKYIDYLSVLAEKKIVPVDSHVEDPMNKDEHLKIIDWLNKKDVPSTVFVSFGSERFLSKDKIKELAHGLEFSKVSFGRENYVSETLPEGFLLRSDSGTKTSILYE</sequence>
<evidence type="ECO:0000313" key="2">
    <source>
        <dbReference type="EMBL" id="KAF5946575.1"/>
    </source>
</evidence>
<organism evidence="2 3">
    <name type="scientific">Camellia sinensis</name>
    <name type="common">Tea plant</name>
    <name type="synonym">Thea sinensis</name>
    <dbReference type="NCBI Taxonomy" id="4442"/>
    <lineage>
        <taxon>Eukaryota</taxon>
        <taxon>Viridiplantae</taxon>
        <taxon>Streptophyta</taxon>
        <taxon>Embryophyta</taxon>
        <taxon>Tracheophyta</taxon>
        <taxon>Spermatophyta</taxon>
        <taxon>Magnoliopsida</taxon>
        <taxon>eudicotyledons</taxon>
        <taxon>Gunneridae</taxon>
        <taxon>Pentapetalae</taxon>
        <taxon>asterids</taxon>
        <taxon>Ericales</taxon>
        <taxon>Theaceae</taxon>
        <taxon>Camellia</taxon>
    </lineage>
</organism>
<protein>
    <submittedName>
        <fullName evidence="2">Uncharacterized protein</fullName>
    </submittedName>
</protein>
<evidence type="ECO:0000256" key="1">
    <source>
        <dbReference type="SAM" id="MobiDB-lite"/>
    </source>
</evidence>
<feature type="region of interest" description="Disordered" evidence="1">
    <location>
        <begin position="1"/>
        <end position="24"/>
    </location>
</feature>
<dbReference type="PANTHER" id="PTHR48044:SF29">
    <property type="entry name" value="GLYCOSYLTRANSFERASE"/>
    <property type="match status" value="1"/>
</dbReference>
<dbReference type="Gene3D" id="3.40.50.2000">
    <property type="entry name" value="Glycogen Phosphorylase B"/>
    <property type="match status" value="2"/>
</dbReference>
<gene>
    <name evidence="2" type="ORF">HYC85_016803</name>
</gene>
<dbReference type="GO" id="GO:1901135">
    <property type="term" value="P:carbohydrate derivative metabolic process"/>
    <property type="evidence" value="ECO:0007669"/>
    <property type="project" value="UniProtKB-ARBA"/>
</dbReference>
<dbReference type="SUPFAM" id="SSF53756">
    <property type="entry name" value="UDP-Glycosyltransferase/glycogen phosphorylase"/>
    <property type="match status" value="1"/>
</dbReference>
<feature type="compositionally biased region" description="Polar residues" evidence="1">
    <location>
        <begin position="8"/>
        <end position="18"/>
    </location>
</feature>
<dbReference type="GO" id="GO:0008194">
    <property type="term" value="F:UDP-glycosyltransferase activity"/>
    <property type="evidence" value="ECO:0007669"/>
    <property type="project" value="UniProtKB-ARBA"/>
</dbReference>
<reference evidence="3" key="1">
    <citation type="journal article" date="2020" name="Nat. Commun.">
        <title>Genome assembly of wild tea tree DASZ reveals pedigree and selection history of tea varieties.</title>
        <authorList>
            <person name="Zhang W."/>
            <person name="Zhang Y."/>
            <person name="Qiu H."/>
            <person name="Guo Y."/>
            <person name="Wan H."/>
            <person name="Zhang X."/>
            <person name="Scossa F."/>
            <person name="Alseekh S."/>
            <person name="Zhang Q."/>
            <person name="Wang P."/>
            <person name="Xu L."/>
            <person name="Schmidt M.H."/>
            <person name="Jia X."/>
            <person name="Li D."/>
            <person name="Zhu A."/>
            <person name="Guo F."/>
            <person name="Chen W."/>
            <person name="Ni D."/>
            <person name="Usadel B."/>
            <person name="Fernie A.R."/>
            <person name="Wen W."/>
        </authorList>
    </citation>
    <scope>NUCLEOTIDE SEQUENCE [LARGE SCALE GENOMIC DNA]</scope>
    <source>
        <strain evidence="3">cv. G240</strain>
    </source>
</reference>
<dbReference type="EMBL" id="JACBKZ010000007">
    <property type="protein sequence ID" value="KAF5946575.1"/>
    <property type="molecule type" value="Genomic_DNA"/>
</dbReference>
<dbReference type="Proteomes" id="UP000593564">
    <property type="component" value="Unassembled WGS sequence"/>
</dbReference>
<dbReference type="AlphaFoldDB" id="A0A7J7H1X1"/>
<comment type="caution">
    <text evidence="2">The sequence shown here is derived from an EMBL/GenBank/DDBJ whole genome shotgun (WGS) entry which is preliminary data.</text>
</comment>
<evidence type="ECO:0000313" key="3">
    <source>
        <dbReference type="Proteomes" id="UP000593564"/>
    </source>
</evidence>